<accession>A0AB34HNS1</accession>
<dbReference type="GO" id="GO:0003697">
    <property type="term" value="F:single-stranded DNA binding"/>
    <property type="evidence" value="ECO:0007669"/>
    <property type="project" value="TreeGrafter"/>
</dbReference>
<dbReference type="GO" id="GO:0000712">
    <property type="term" value="P:resolution of meiotic recombination intermediates"/>
    <property type="evidence" value="ECO:0007669"/>
    <property type="project" value="InterPro"/>
</dbReference>
<name>A0AB34HNS1_ESCRO</name>
<evidence type="ECO:0000256" key="1">
    <source>
        <dbReference type="SAM" id="MobiDB-lite"/>
    </source>
</evidence>
<keyword evidence="3" id="KW-1185">Reference proteome</keyword>
<organism evidence="2 3">
    <name type="scientific">Eschrichtius robustus</name>
    <name type="common">California gray whale</name>
    <name type="synonym">Eschrichtius gibbosus</name>
    <dbReference type="NCBI Taxonomy" id="9764"/>
    <lineage>
        <taxon>Eukaryota</taxon>
        <taxon>Metazoa</taxon>
        <taxon>Chordata</taxon>
        <taxon>Craniata</taxon>
        <taxon>Vertebrata</taxon>
        <taxon>Euteleostomi</taxon>
        <taxon>Mammalia</taxon>
        <taxon>Eutheria</taxon>
        <taxon>Laurasiatheria</taxon>
        <taxon>Artiodactyla</taxon>
        <taxon>Whippomorpha</taxon>
        <taxon>Cetacea</taxon>
        <taxon>Mysticeti</taxon>
        <taxon>Eschrichtiidae</taxon>
        <taxon>Eschrichtius</taxon>
    </lineage>
</organism>
<feature type="region of interest" description="Disordered" evidence="1">
    <location>
        <begin position="219"/>
        <end position="366"/>
    </location>
</feature>
<dbReference type="AlphaFoldDB" id="A0AB34HNS1"/>
<protein>
    <submittedName>
        <fullName evidence="2">Uncharacterized protein</fullName>
    </submittedName>
</protein>
<dbReference type="PANTHER" id="PTHR35668">
    <property type="entry name" value="PROTEIN SHORTAGE IN CHIASMATA 1 ORTHOLOG"/>
    <property type="match status" value="1"/>
</dbReference>
<dbReference type="EMBL" id="JAIQCJ010001090">
    <property type="protein sequence ID" value="KAJ8792651.1"/>
    <property type="molecule type" value="Genomic_DNA"/>
</dbReference>
<evidence type="ECO:0000313" key="2">
    <source>
        <dbReference type="EMBL" id="KAJ8792651.1"/>
    </source>
</evidence>
<evidence type="ECO:0000313" key="3">
    <source>
        <dbReference type="Proteomes" id="UP001159641"/>
    </source>
</evidence>
<proteinExistence type="predicted"/>
<dbReference type="GO" id="GO:0000794">
    <property type="term" value="C:condensed nuclear chromosome"/>
    <property type="evidence" value="ECO:0007669"/>
    <property type="project" value="InterPro"/>
</dbReference>
<dbReference type="Pfam" id="PF17825">
    <property type="entry name" value="DUF5587"/>
    <property type="match status" value="1"/>
</dbReference>
<dbReference type="InterPro" id="IPR039991">
    <property type="entry name" value="SHOC1"/>
</dbReference>
<reference evidence="2 3" key="1">
    <citation type="submission" date="2022-11" db="EMBL/GenBank/DDBJ databases">
        <title>Whole genome sequence of Eschrichtius robustus ER-17-0199.</title>
        <authorList>
            <person name="Bruniche-Olsen A."/>
            <person name="Black A.N."/>
            <person name="Fields C.J."/>
            <person name="Walden K."/>
            <person name="Dewoody J.A."/>
        </authorList>
    </citation>
    <scope>NUCLEOTIDE SEQUENCE [LARGE SCALE GENOMIC DNA]</scope>
    <source>
        <strain evidence="2">ER-17-0199</strain>
        <tissue evidence="2">Blubber</tissue>
    </source>
</reference>
<dbReference type="Proteomes" id="UP001159641">
    <property type="component" value="Unassembled WGS sequence"/>
</dbReference>
<gene>
    <name evidence="2" type="ORF">J1605_019870</name>
</gene>
<sequence length="405" mass="44269">MSPQNIIFYRYNITLVERCCSESLKLFGGTEHYVVVTIDENTTIILQDLEELNCEKASDNIIMRLMALSFQYSYCWIILYAKKPLNSEYYLTEKTLHHLALIYAALVSSGLKSEELDVKEEMYLLDFPSVNPLVAQLMLNKGPSLNWILLATLCQLRELLPEVPEKVLKPNTSRASPQSPRIRNFRIISPPYRSEWQRHPSCHQARNPSSALLPPLILSTHHRGPSIQPPPQLWTPSSRTSQVRGGHQHVARIPGVLASVGHPESLSPSLKRDRAGALGPGPPSRGQVRFSRAPGSGPGPARTPTARGRAASLVGRRPRGRPPRPANRLALGPAPQLSARARPPPPRPADGRAGAGGLRTPRPGAGAGLTLILSTPASSLSCSTRRCRALTLAPEDMAAAWAPSE</sequence>
<dbReference type="PANTHER" id="PTHR35668:SF1">
    <property type="entry name" value="PROTEIN SHORTAGE IN CHIASMATA 1 ORTHOLOG"/>
    <property type="match status" value="1"/>
</dbReference>
<dbReference type="GO" id="GO:0016887">
    <property type="term" value="F:ATP hydrolysis activity"/>
    <property type="evidence" value="ECO:0007669"/>
    <property type="project" value="InterPro"/>
</dbReference>
<feature type="compositionally biased region" description="Low complexity" evidence="1">
    <location>
        <begin position="326"/>
        <end position="341"/>
    </location>
</feature>
<feature type="compositionally biased region" description="Polar residues" evidence="1">
    <location>
        <begin position="234"/>
        <end position="243"/>
    </location>
</feature>
<comment type="caution">
    <text evidence="2">The sequence shown here is derived from an EMBL/GenBank/DDBJ whole genome shotgun (WGS) entry which is preliminary data.</text>
</comment>
<feature type="compositionally biased region" description="Low complexity" evidence="1">
    <location>
        <begin position="299"/>
        <end position="315"/>
    </location>
</feature>